<dbReference type="RefSeq" id="WP_284339067.1">
    <property type="nucleotide sequence ID" value="NZ_BSNS01000004.1"/>
</dbReference>
<reference evidence="2" key="1">
    <citation type="journal article" date="2019" name="Int. J. Syst. Evol. Microbiol.">
        <title>The Global Catalogue of Microorganisms (GCM) 10K type strain sequencing project: providing services to taxonomists for standard genome sequencing and annotation.</title>
        <authorList>
            <consortium name="The Broad Institute Genomics Platform"/>
            <consortium name="The Broad Institute Genome Sequencing Center for Infectious Disease"/>
            <person name="Wu L."/>
            <person name="Ma J."/>
        </authorList>
    </citation>
    <scope>NUCLEOTIDE SEQUENCE [LARGE SCALE GENOMIC DNA]</scope>
    <source>
        <strain evidence="2">NBRC 112416</strain>
    </source>
</reference>
<comment type="caution">
    <text evidence="1">The sequence shown here is derived from an EMBL/GenBank/DDBJ whole genome shotgun (WGS) entry which is preliminary data.</text>
</comment>
<evidence type="ECO:0000313" key="2">
    <source>
        <dbReference type="Proteomes" id="UP001156691"/>
    </source>
</evidence>
<dbReference type="EMBL" id="BSNS01000004">
    <property type="protein sequence ID" value="GLQ53620.1"/>
    <property type="molecule type" value="Genomic_DNA"/>
</dbReference>
<gene>
    <name evidence="1" type="ORF">GCM10010862_08790</name>
</gene>
<evidence type="ECO:0000313" key="1">
    <source>
        <dbReference type="EMBL" id="GLQ53620.1"/>
    </source>
</evidence>
<proteinExistence type="predicted"/>
<sequence length="294" mass="33559">MTDFVAPPSFADLIWDEFRAPATDRFWALYNHGDRAGQRALASVGIYARKDDRRQWFVFFSPGKVDPVVVTDTITQIELDVFAAGLRTSDRAREQQQAINDEDLERREMRDRRRNIARVKLTARYGEMTDGELIAEAKREGRNLLREWGAFCVNSKRMWSFTTIDAPLSLLQAVWLTELVDRTRDKVAAARENIVAKGNAVDWHDDQIVLAVEFLTDDDMDRASSENGVGWSKADSSRGHWCRGMIRRGGADRDIGIDAARQILRKYEKQLGMRDIRAKAAFDKVFDELTGQAV</sequence>
<organism evidence="1 2">
    <name type="scientific">Devosia nitrariae</name>
    <dbReference type="NCBI Taxonomy" id="2071872"/>
    <lineage>
        <taxon>Bacteria</taxon>
        <taxon>Pseudomonadati</taxon>
        <taxon>Pseudomonadota</taxon>
        <taxon>Alphaproteobacteria</taxon>
        <taxon>Hyphomicrobiales</taxon>
        <taxon>Devosiaceae</taxon>
        <taxon>Devosia</taxon>
    </lineage>
</organism>
<protein>
    <submittedName>
        <fullName evidence="1">Uncharacterized protein</fullName>
    </submittedName>
</protein>
<keyword evidence="2" id="KW-1185">Reference proteome</keyword>
<name>A0ABQ5W1S8_9HYPH</name>
<accession>A0ABQ5W1S8</accession>
<dbReference type="Proteomes" id="UP001156691">
    <property type="component" value="Unassembled WGS sequence"/>
</dbReference>